<sequence>MLPRLFLTILPVCSPNFSGEKSTQNHGKYRLLFEMDISGKQNTLSFFGHQLKLDSEEEIEKVVNLISKHANLEVLDFRGNTISVDAGKRIAEALTKRKELRECLWSDMFTGRLKHEIPLVLDYFGEALTASRCHLTTLDLSDNAFGAGLRDSLFNFLQSPALFSLENLILNNNGLGLAGETVGEALCELIATSRKEGRPLILKKFVCGRNRLEIVSTIALTNAFIMMKTLEEIRLPQNGIGGEAIKALAQAFAANPNLRVIDINDNFVCPEGALELAEVLPELHHIQVLDLGDCVCDDPGVVAILSGLDRRRDCLQKVVLSGNNITSDVIDAIGDFFNSARMSHVHVDISFNMFGEDFDAAKARHGRGNIDFGRRGDDELLSSDGEEQGAEDASMEEGQFSDVLNTSGNTVIERSPADAVLAENMMNEMLTRGFGCFKISDSDQSAPNGGLISFLDKSLKLDTAESADQVVKVINSAKTMKALELRGNTLGIAAGNVIAKALERHPELERCLWSDLFTGRLKNEIPPILEALGKAMIKAGCKIRELDLSDNAFGPIGADALKEFLESPSAYTLEVLKLNNNGLGVGGKQIAKSLTECLRKSIAVGGENRLRLKTFVAGRNRLENPGAHALAATFKSLETVEWFDVRQNGIHEEGIRALVTALKHNRNLRHLWLEDNTVLPKGAKALARALESWPKLEVLNLSDCLLRDAGCNYVIDHLNPQLHRHLKHVYLCGNELTPPVAKLLIQKWIQKFDGFTPKPTLHIHTNSFGDEFDEVAAMAPDNVNVGDVDDDLGSLDGDQEEYNSKSSDSDDADLDSDGDDVVSDDDDDDDDGVQVIETIDHLKQAMDRIDQLDIDFESRFQEDTARVILQLSAPLKSCGMSLQAFGRAVEVAENIVKRVEAVKRNPIPATTQLINNIVAQCQGTGVKAESDWGYNADTQVISRLFAELVKRGHFEHEKSLIERFFVSFLSFRLISNSDMIFSALEVKQ</sequence>
<dbReference type="Pfam" id="PF13516">
    <property type="entry name" value="LRR_6"/>
    <property type="match status" value="4"/>
</dbReference>
<dbReference type="GO" id="GO:0005096">
    <property type="term" value="F:GTPase activator activity"/>
    <property type="evidence" value="ECO:0007669"/>
    <property type="project" value="UniProtKB-KW"/>
</dbReference>
<dbReference type="AlphaFoldDB" id="E3MKY3"/>
<evidence type="ECO:0000256" key="3">
    <source>
        <dbReference type="ARBA" id="ARBA00022614"/>
    </source>
</evidence>
<evidence type="ECO:0000256" key="4">
    <source>
        <dbReference type="ARBA" id="ARBA00022737"/>
    </source>
</evidence>
<evidence type="ECO:0000256" key="5">
    <source>
        <dbReference type="ARBA" id="ARBA00023242"/>
    </source>
</evidence>
<evidence type="ECO:0000256" key="2">
    <source>
        <dbReference type="ARBA" id="ARBA00022468"/>
    </source>
</evidence>
<feature type="compositionally biased region" description="Acidic residues" evidence="6">
    <location>
        <begin position="787"/>
        <end position="801"/>
    </location>
</feature>
<keyword evidence="4" id="KW-0677">Repeat</keyword>
<dbReference type="InterPro" id="IPR027038">
    <property type="entry name" value="RanGap"/>
</dbReference>
<gene>
    <name evidence="7" type="primary">Cre-ran-2</name>
    <name evidence="7" type="ORF">CRE_26628</name>
</gene>
<dbReference type="FunCoup" id="E3MKY3">
    <property type="interactions" value="233"/>
</dbReference>
<evidence type="ECO:0000256" key="6">
    <source>
        <dbReference type="SAM" id="MobiDB-lite"/>
    </source>
</evidence>
<evidence type="ECO:0000256" key="1">
    <source>
        <dbReference type="ARBA" id="ARBA00004123"/>
    </source>
</evidence>
<evidence type="ECO:0000313" key="7">
    <source>
        <dbReference type="EMBL" id="EFP04215.1"/>
    </source>
</evidence>
<dbReference type="GO" id="GO:0009792">
    <property type="term" value="P:embryo development ending in birth or egg hatching"/>
    <property type="evidence" value="ECO:0007669"/>
    <property type="project" value="EnsemblMetazoa"/>
</dbReference>
<reference evidence="7" key="1">
    <citation type="submission" date="2007-07" db="EMBL/GenBank/DDBJ databases">
        <title>PCAP assembly of the Caenorhabditis remanei genome.</title>
        <authorList>
            <consortium name="The Caenorhabditis remanei Sequencing Consortium"/>
            <person name="Wilson R.K."/>
        </authorList>
    </citation>
    <scope>NUCLEOTIDE SEQUENCE [LARGE SCALE GENOMIC DNA]</scope>
    <source>
        <strain evidence="7">PB4641</strain>
    </source>
</reference>
<dbReference type="STRING" id="31234.E3MKY3"/>
<keyword evidence="2" id="KW-0343">GTPase activation</keyword>
<dbReference type="SUPFAM" id="SSF52047">
    <property type="entry name" value="RNI-like"/>
    <property type="match status" value="2"/>
</dbReference>
<dbReference type="OrthoDB" id="184583at2759"/>
<accession>E3MKY3</accession>
<dbReference type="GO" id="GO:0005829">
    <property type="term" value="C:cytosol"/>
    <property type="evidence" value="ECO:0007669"/>
    <property type="project" value="TreeGrafter"/>
</dbReference>
<dbReference type="PANTHER" id="PTHR24113:SF12">
    <property type="entry name" value="RAN GTPASE-ACTIVATING PROTEIN 1"/>
    <property type="match status" value="1"/>
</dbReference>
<dbReference type="InterPro" id="IPR001611">
    <property type="entry name" value="Leu-rich_rpt"/>
</dbReference>
<keyword evidence="8" id="KW-1185">Reference proteome</keyword>
<dbReference type="PANTHER" id="PTHR24113">
    <property type="entry name" value="RAN GTPASE-ACTIVATING PROTEIN 1"/>
    <property type="match status" value="1"/>
</dbReference>
<dbReference type="eggNOG" id="KOG1909">
    <property type="taxonomic scope" value="Eukaryota"/>
</dbReference>
<keyword evidence="5" id="KW-0539">Nucleus</keyword>
<dbReference type="InterPro" id="IPR032675">
    <property type="entry name" value="LRR_dom_sf"/>
</dbReference>
<dbReference type="InParanoid" id="E3MKY3"/>
<organism evidence="8">
    <name type="scientific">Caenorhabditis remanei</name>
    <name type="common">Caenorhabditis vulgaris</name>
    <dbReference type="NCBI Taxonomy" id="31234"/>
    <lineage>
        <taxon>Eukaryota</taxon>
        <taxon>Metazoa</taxon>
        <taxon>Ecdysozoa</taxon>
        <taxon>Nematoda</taxon>
        <taxon>Chromadorea</taxon>
        <taxon>Rhabditida</taxon>
        <taxon>Rhabditina</taxon>
        <taxon>Rhabditomorpha</taxon>
        <taxon>Rhabditoidea</taxon>
        <taxon>Rhabditidae</taxon>
        <taxon>Peloderinae</taxon>
        <taxon>Caenorhabditis</taxon>
    </lineage>
</organism>
<dbReference type="Gene3D" id="3.80.10.10">
    <property type="entry name" value="Ribonuclease Inhibitor"/>
    <property type="match status" value="2"/>
</dbReference>
<dbReference type="GO" id="GO:0005634">
    <property type="term" value="C:nucleus"/>
    <property type="evidence" value="ECO:0007669"/>
    <property type="project" value="UniProtKB-SubCell"/>
</dbReference>
<feature type="compositionally biased region" description="Acidic residues" evidence="6">
    <location>
        <begin position="809"/>
        <end position="831"/>
    </location>
</feature>
<dbReference type="SMART" id="SM00368">
    <property type="entry name" value="LRR_RI"/>
    <property type="match status" value="13"/>
</dbReference>
<feature type="region of interest" description="Disordered" evidence="6">
    <location>
        <begin position="370"/>
        <end position="396"/>
    </location>
</feature>
<comment type="subcellular location">
    <subcellularLocation>
        <location evidence="1">Nucleus</location>
    </subcellularLocation>
</comment>
<feature type="compositionally biased region" description="Acidic residues" evidence="6">
    <location>
        <begin position="379"/>
        <end position="395"/>
    </location>
</feature>
<dbReference type="GO" id="GO:0031267">
    <property type="term" value="F:small GTPase binding"/>
    <property type="evidence" value="ECO:0007669"/>
    <property type="project" value="TreeGrafter"/>
</dbReference>
<evidence type="ECO:0000313" key="8">
    <source>
        <dbReference type="Proteomes" id="UP000008281"/>
    </source>
</evidence>
<proteinExistence type="predicted"/>
<name>E3MKY3_CAERE</name>
<dbReference type="FunFam" id="3.80.10.10:FF:000142">
    <property type="entry name" value="Ran GTPase activating protein 1"/>
    <property type="match status" value="2"/>
</dbReference>
<dbReference type="GO" id="GO:0006913">
    <property type="term" value="P:nucleocytoplasmic transport"/>
    <property type="evidence" value="ECO:0007669"/>
    <property type="project" value="TreeGrafter"/>
</dbReference>
<protein>
    <submittedName>
        <fullName evidence="7">CRE-RAN-2 protein</fullName>
    </submittedName>
</protein>
<feature type="region of interest" description="Disordered" evidence="6">
    <location>
        <begin position="786"/>
        <end position="831"/>
    </location>
</feature>
<dbReference type="Proteomes" id="UP000008281">
    <property type="component" value="Unassembled WGS sequence"/>
</dbReference>
<dbReference type="CDD" id="cd00116">
    <property type="entry name" value="LRR_RI"/>
    <property type="match status" value="2"/>
</dbReference>
<dbReference type="OMA" id="IANPRCV"/>
<dbReference type="EMBL" id="DS268453">
    <property type="protein sequence ID" value="EFP04215.1"/>
    <property type="molecule type" value="Genomic_DNA"/>
</dbReference>
<dbReference type="HOGENOM" id="CLU_307612_0_0_1"/>
<keyword evidence="3" id="KW-0433">Leucine-rich repeat</keyword>
<dbReference type="GO" id="GO:0048471">
    <property type="term" value="C:perinuclear region of cytoplasm"/>
    <property type="evidence" value="ECO:0007669"/>
    <property type="project" value="TreeGrafter"/>
</dbReference>